<reference evidence="3 4" key="1">
    <citation type="submission" date="2023-08" db="EMBL/GenBank/DDBJ databases">
        <title>Mesonia sp. MT50, isolated from deep-sea sediment of the Mariana Trench.</title>
        <authorList>
            <person name="Fu H."/>
        </authorList>
    </citation>
    <scope>NUCLEOTIDE SEQUENCE [LARGE SCALE GENOMIC DNA]</scope>
    <source>
        <strain evidence="3 4">MT50</strain>
    </source>
</reference>
<keyword evidence="2" id="KW-1133">Transmembrane helix</keyword>
<keyword evidence="4" id="KW-1185">Reference proteome</keyword>
<keyword evidence="2" id="KW-0472">Membrane</keyword>
<protein>
    <recommendedName>
        <fullName evidence="5">Import component protein</fullName>
    </recommendedName>
</protein>
<evidence type="ECO:0000313" key="3">
    <source>
        <dbReference type="EMBL" id="MDQ7917952.1"/>
    </source>
</evidence>
<feature type="transmembrane region" description="Helical" evidence="2">
    <location>
        <begin position="34"/>
        <end position="52"/>
    </location>
</feature>
<feature type="region of interest" description="Disordered" evidence="1">
    <location>
        <begin position="1"/>
        <end position="23"/>
    </location>
</feature>
<comment type="caution">
    <text evidence="3">The sequence shown here is derived from an EMBL/GenBank/DDBJ whole genome shotgun (WGS) entry which is preliminary data.</text>
</comment>
<evidence type="ECO:0008006" key="5">
    <source>
        <dbReference type="Google" id="ProtNLM"/>
    </source>
</evidence>
<name>A0ABU1A2N6_9FLAO</name>
<evidence type="ECO:0000256" key="2">
    <source>
        <dbReference type="SAM" id="Phobius"/>
    </source>
</evidence>
<organism evidence="3 4">
    <name type="scientific">Mesonia profundi</name>
    <dbReference type="NCBI Taxonomy" id="3070998"/>
    <lineage>
        <taxon>Bacteria</taxon>
        <taxon>Pseudomonadati</taxon>
        <taxon>Bacteroidota</taxon>
        <taxon>Flavobacteriia</taxon>
        <taxon>Flavobacteriales</taxon>
        <taxon>Flavobacteriaceae</taxon>
        <taxon>Mesonia</taxon>
    </lineage>
</organism>
<proteinExistence type="predicted"/>
<dbReference type="Proteomes" id="UP001230915">
    <property type="component" value="Unassembled WGS sequence"/>
</dbReference>
<accession>A0ABU1A2N6</accession>
<dbReference type="RefSeq" id="WP_308864833.1">
    <property type="nucleotide sequence ID" value="NZ_JAVHUL010000027.1"/>
</dbReference>
<gene>
    <name evidence="3" type="ORF">RBU60_10225</name>
</gene>
<dbReference type="EMBL" id="JAVHUL010000027">
    <property type="protein sequence ID" value="MDQ7917952.1"/>
    <property type="molecule type" value="Genomic_DNA"/>
</dbReference>
<keyword evidence="2" id="KW-0812">Transmembrane</keyword>
<evidence type="ECO:0000256" key="1">
    <source>
        <dbReference type="SAM" id="MobiDB-lite"/>
    </source>
</evidence>
<sequence>MDPKTNTSSMPSEEANTQHTTNASTALVTEDKNIAIIAYITFIGLIIAFIMNNDKKAVFPTYHIKQSLGIALTGLALFVVGMVPILGWIVSFLGSLGLLYLWVMGLINAINEKQKPVPWLGEKYEEWFKNI</sequence>
<feature type="transmembrane region" description="Helical" evidence="2">
    <location>
        <begin position="64"/>
        <end position="83"/>
    </location>
</feature>
<feature type="transmembrane region" description="Helical" evidence="2">
    <location>
        <begin position="89"/>
        <end position="110"/>
    </location>
</feature>
<evidence type="ECO:0000313" key="4">
    <source>
        <dbReference type="Proteomes" id="UP001230915"/>
    </source>
</evidence>